<evidence type="ECO:0000313" key="4">
    <source>
        <dbReference type="Proteomes" id="UP001338582"/>
    </source>
</evidence>
<evidence type="ECO:0000256" key="1">
    <source>
        <dbReference type="SAM" id="MobiDB-lite"/>
    </source>
</evidence>
<evidence type="ECO:0000313" key="3">
    <source>
        <dbReference type="EMBL" id="WPK27748.1"/>
    </source>
</evidence>
<dbReference type="GeneID" id="88176205"/>
<keyword evidence="4" id="KW-1185">Reference proteome</keyword>
<organism evidence="3 4">
    <name type="scientific">Australozyma saopauloensis</name>
    <dbReference type="NCBI Taxonomy" id="291208"/>
    <lineage>
        <taxon>Eukaryota</taxon>
        <taxon>Fungi</taxon>
        <taxon>Dikarya</taxon>
        <taxon>Ascomycota</taxon>
        <taxon>Saccharomycotina</taxon>
        <taxon>Pichiomycetes</taxon>
        <taxon>Metschnikowiaceae</taxon>
        <taxon>Australozyma</taxon>
    </lineage>
</organism>
<dbReference type="KEGG" id="asau:88176205"/>
<dbReference type="PROSITE" id="PS00028">
    <property type="entry name" value="ZINC_FINGER_C2H2_1"/>
    <property type="match status" value="1"/>
</dbReference>
<dbReference type="Gene3D" id="3.30.160.60">
    <property type="entry name" value="Classic Zinc Finger"/>
    <property type="match status" value="1"/>
</dbReference>
<dbReference type="Proteomes" id="UP001338582">
    <property type="component" value="Chromosome 7"/>
</dbReference>
<feature type="domain" description="C2H2-type" evidence="2">
    <location>
        <begin position="306"/>
        <end position="330"/>
    </location>
</feature>
<gene>
    <name evidence="3" type="ORF">PUMCH_005147</name>
</gene>
<dbReference type="GO" id="GO:0006355">
    <property type="term" value="P:regulation of DNA-templated transcription"/>
    <property type="evidence" value="ECO:0007669"/>
    <property type="project" value="InterPro"/>
</dbReference>
<dbReference type="InterPro" id="IPR039327">
    <property type="entry name" value="CON7-like"/>
</dbReference>
<dbReference type="PANTHER" id="PTHR36167:SF3">
    <property type="entry name" value="C2H2 FINGER DOMAIN TRANSCRIPTION FACTOR (EUROFUNG)-RELATED"/>
    <property type="match status" value="1"/>
</dbReference>
<protein>
    <recommendedName>
        <fullName evidence="2">C2H2-type domain-containing protein</fullName>
    </recommendedName>
</protein>
<accession>A0AAX4HH36</accession>
<reference evidence="3 4" key="1">
    <citation type="submission" date="2023-10" db="EMBL/GenBank/DDBJ databases">
        <title>Draft Genome Sequence of Candida saopaulonensis from a very Premature Infant with Sepsis.</title>
        <authorList>
            <person name="Ning Y."/>
            <person name="Dai R."/>
            <person name="Xiao M."/>
            <person name="Xu Y."/>
            <person name="Yan Q."/>
            <person name="Zhang L."/>
        </authorList>
    </citation>
    <scope>NUCLEOTIDE SEQUENCE [LARGE SCALE GENOMIC DNA]</scope>
    <source>
        <strain evidence="3 4">19XY460</strain>
    </source>
</reference>
<dbReference type="PANTHER" id="PTHR36167">
    <property type="entry name" value="C2H2 FINGER DOMAIN TRANSCRIPTION FACTOR (EUROFUNG)-RELATED"/>
    <property type="match status" value="1"/>
</dbReference>
<evidence type="ECO:0000259" key="2">
    <source>
        <dbReference type="PROSITE" id="PS00028"/>
    </source>
</evidence>
<feature type="region of interest" description="Disordered" evidence="1">
    <location>
        <begin position="356"/>
        <end position="404"/>
    </location>
</feature>
<name>A0AAX4HH36_9ASCO</name>
<dbReference type="AlphaFoldDB" id="A0AAX4HH36"/>
<dbReference type="RefSeq" id="XP_062880124.1">
    <property type="nucleotide sequence ID" value="XM_063024054.1"/>
</dbReference>
<dbReference type="InterPro" id="IPR013087">
    <property type="entry name" value="Znf_C2H2_type"/>
</dbReference>
<dbReference type="EMBL" id="CP138900">
    <property type="protein sequence ID" value="WPK27748.1"/>
    <property type="molecule type" value="Genomic_DNA"/>
</dbReference>
<proteinExistence type="predicted"/>
<sequence length="404" mass="44655">MGTQPAVVDLNSTYRKGDRQSISHLLNEPPAAQYPMLQINPIAYSDSPISPSMYSLAAVGRSGSSSSVGTPAMHPEYNIRYPGMHMQQGAKPGYFAATHQPFVSTYYNYASGTPNQGILSQINTGMHPQFLHPHAQLLNNIHTLNLPLHSPTSISNFSSPAPGLMLGLPSPMELGHKPSLQQLRYPFFTSSTSGNGTVPESKSYLPGVADVTQMQDLIDKTQVRYIQAPPKQMPVQMPSSIIGYGNAIGAVPQNTPYFYGPGVVEGLQPELYTGQCHLNMVGFPYFGQKNRRFRRRYHQIYRKYKCHHPNCTKSYGSLNHLNTHIVTKNHGHRLSKAEFRSLVENEEDYFSARKGRSHSDSACLSPDGSESACSVEEEKKNEEKTEERSASKLPLVSSIVLNVS</sequence>
<feature type="compositionally biased region" description="Basic and acidic residues" evidence="1">
    <location>
        <begin position="376"/>
        <end position="390"/>
    </location>
</feature>